<dbReference type="GO" id="GO:0016810">
    <property type="term" value="F:hydrolase activity, acting on carbon-nitrogen (but not peptide) bonds"/>
    <property type="evidence" value="ECO:0007669"/>
    <property type="project" value="InterPro"/>
</dbReference>
<dbReference type="SUPFAM" id="SSF51338">
    <property type="entry name" value="Composite domain of metallo-dependent hydrolases"/>
    <property type="match status" value="1"/>
</dbReference>
<dbReference type="Gene3D" id="2.30.40.10">
    <property type="entry name" value="Urease, subunit C, domain 1"/>
    <property type="match status" value="1"/>
</dbReference>
<dbReference type="InterPro" id="IPR013108">
    <property type="entry name" value="Amidohydro_3"/>
</dbReference>
<dbReference type="InterPro" id="IPR011059">
    <property type="entry name" value="Metal-dep_hydrolase_composite"/>
</dbReference>
<comment type="caution">
    <text evidence="2">The sequence shown here is derived from an EMBL/GenBank/DDBJ whole genome shotgun (WGS) entry which is preliminary data.</text>
</comment>
<name>A0A1S1WT31_9NEIS</name>
<dbReference type="EMBL" id="MKCS01000004">
    <property type="protein sequence ID" value="OHX10449.1"/>
    <property type="molecule type" value="Genomic_DNA"/>
</dbReference>
<keyword evidence="5" id="KW-1185">Reference proteome</keyword>
<dbReference type="InterPro" id="IPR032466">
    <property type="entry name" value="Metal_Hydrolase"/>
</dbReference>
<dbReference type="SUPFAM" id="SSF51556">
    <property type="entry name" value="Metallo-dependent hydrolases"/>
    <property type="match status" value="1"/>
</dbReference>
<dbReference type="Gene3D" id="3.20.20.140">
    <property type="entry name" value="Metal-dependent hydrolases"/>
    <property type="match status" value="1"/>
</dbReference>
<reference evidence="4 5" key="1">
    <citation type="submission" date="2016-09" db="EMBL/GenBank/DDBJ databases">
        <title>Chromobacterium muskegensis sp. nov., an insecticidal bacterium isolated from Sphagnum bogs.</title>
        <authorList>
            <person name="Sparks M.E."/>
            <person name="Blackburn M.B."/>
            <person name="Gundersen-Rindal D.E."/>
            <person name="Mitchell A."/>
            <person name="Farrar R."/>
            <person name="Kuhar D."/>
        </authorList>
    </citation>
    <scope>NUCLEOTIDE SEQUENCE [LARGE SCALE GENOMIC DNA]</scope>
    <source>
        <strain evidence="3 5">14B-1</strain>
        <strain evidence="2 4">37-2</strain>
    </source>
</reference>
<evidence type="ECO:0000313" key="3">
    <source>
        <dbReference type="EMBL" id="OHX20031.1"/>
    </source>
</evidence>
<dbReference type="PANTHER" id="PTHR22642:SF2">
    <property type="entry name" value="PROTEIN LONG AFTER FAR-RED 3"/>
    <property type="match status" value="1"/>
</dbReference>
<evidence type="ECO:0000259" key="1">
    <source>
        <dbReference type="Pfam" id="PF07969"/>
    </source>
</evidence>
<evidence type="ECO:0000313" key="5">
    <source>
        <dbReference type="Proteomes" id="UP000180280"/>
    </source>
</evidence>
<protein>
    <recommendedName>
        <fullName evidence="1">Amidohydrolase 3 domain-containing protein</fullName>
    </recommendedName>
</protein>
<feature type="domain" description="Amidohydrolase 3" evidence="1">
    <location>
        <begin position="107"/>
        <end position="640"/>
    </location>
</feature>
<organism evidence="2 4">
    <name type="scientific">Chromobacterium sphagni</name>
    <dbReference type="NCBI Taxonomy" id="1903179"/>
    <lineage>
        <taxon>Bacteria</taxon>
        <taxon>Pseudomonadati</taxon>
        <taxon>Pseudomonadota</taxon>
        <taxon>Betaproteobacteria</taxon>
        <taxon>Neisseriales</taxon>
        <taxon>Chromobacteriaceae</taxon>
        <taxon>Chromobacterium</taxon>
    </lineage>
</organism>
<evidence type="ECO:0000313" key="4">
    <source>
        <dbReference type="Proteomes" id="UP000180088"/>
    </source>
</evidence>
<dbReference type="Pfam" id="PF07969">
    <property type="entry name" value="Amidohydro_3"/>
    <property type="match status" value="1"/>
</dbReference>
<dbReference type="Proteomes" id="UP000180280">
    <property type="component" value="Unassembled WGS sequence"/>
</dbReference>
<dbReference type="Proteomes" id="UP000180088">
    <property type="component" value="Unassembled WGS sequence"/>
</dbReference>
<proteinExistence type="predicted"/>
<accession>A0A1S1WT31</accession>
<dbReference type="RefSeq" id="WP_071113006.1">
    <property type="nucleotide sequence ID" value="NZ_MKCS01000004.1"/>
</dbReference>
<evidence type="ECO:0000313" key="2">
    <source>
        <dbReference type="EMBL" id="OHX10449.1"/>
    </source>
</evidence>
<dbReference type="OrthoDB" id="9031471at2"/>
<dbReference type="EMBL" id="MKCT01000019">
    <property type="protein sequence ID" value="OHX20031.1"/>
    <property type="molecule type" value="Genomic_DNA"/>
</dbReference>
<dbReference type="CDD" id="cd01300">
    <property type="entry name" value="YtcJ_like"/>
    <property type="match status" value="1"/>
</dbReference>
<dbReference type="Gene3D" id="3.10.310.70">
    <property type="match status" value="1"/>
</dbReference>
<dbReference type="InterPro" id="IPR033932">
    <property type="entry name" value="YtcJ-like"/>
</dbReference>
<dbReference type="PANTHER" id="PTHR22642">
    <property type="entry name" value="IMIDAZOLONEPROPIONASE"/>
    <property type="match status" value="1"/>
</dbReference>
<dbReference type="STRING" id="1903179.BI347_21975"/>
<sequence length="644" mass="70075">MPHHHHHDHNHHLGCACCGHLPKLANSDAAAQDLLGEIEQVLRKTFPQQSQQAVIFHGGPIHTMEAPASRRVEAVGIGGGVIVAAGTLQEVRAQMDRARHHVTEHHLNGHTLLPGLIDPHVHILGSALNKAWHNVSPFRGNSEKDAEISQTLNANYSIELLAGWIQSTLNEPDGKSLLKDKDGQTIWFIGYGVDPSLMTAWGNIDKTWLDDLHHGQVEGLNLAILLINASGHLAYANSAAISRIGSTSSTGVLTELDVTQAMNIVAASTTTQEQIPQGIAQVLRNAAQRGITTLFDPSMGVNDSRNCADNLELSALSLTAELGPLRLAGSLFASKNQNLDSWLCDESHWQLDLNNPPASRFSIKGIKMIYDGSNQGLTGYQKEEYDCFANPRIPPIPAVPEVPPTGKSNYEGHTGSEAFPAMLKRVLDQGWPALIHANGDRAMSDVLDSYQQAMTAPDGAIDAAKAKLLRLRVEHASLMDDAALDRMAALQLNPSFLIGHVGYWGYVFQNTIFGQSKAEMLDRCKSALDKGMRVSLHSDHFVSPLGPLRMAEQAIYRKQEGAPGKDKPILNAEETLSPEQALRAVTLDAAWHCHLDHQVGSLEPGKQADLVILEHDPMTETALPLRDIKVIATWLSGAPVRIER</sequence>
<dbReference type="AlphaFoldDB" id="A0A1S1WT31"/>
<gene>
    <name evidence="3" type="ORF">BI344_15380</name>
    <name evidence="2" type="ORF">BI347_21975</name>
</gene>